<name>A0A9I9CW97_CUCME</name>
<dbReference type="AlphaFoldDB" id="A0A9I9CW97"/>
<proteinExistence type="predicted"/>
<reference evidence="1" key="1">
    <citation type="submission" date="2023-03" db="UniProtKB">
        <authorList>
            <consortium name="EnsemblPlants"/>
        </authorList>
    </citation>
    <scope>IDENTIFICATION</scope>
</reference>
<organism evidence="1">
    <name type="scientific">Cucumis melo</name>
    <name type="common">Muskmelon</name>
    <dbReference type="NCBI Taxonomy" id="3656"/>
    <lineage>
        <taxon>Eukaryota</taxon>
        <taxon>Viridiplantae</taxon>
        <taxon>Streptophyta</taxon>
        <taxon>Embryophyta</taxon>
        <taxon>Tracheophyta</taxon>
        <taxon>Spermatophyta</taxon>
        <taxon>Magnoliopsida</taxon>
        <taxon>eudicotyledons</taxon>
        <taxon>Gunneridae</taxon>
        <taxon>Pentapetalae</taxon>
        <taxon>rosids</taxon>
        <taxon>fabids</taxon>
        <taxon>Cucurbitales</taxon>
        <taxon>Cucurbitaceae</taxon>
        <taxon>Benincaseae</taxon>
        <taxon>Cucumis</taxon>
    </lineage>
</organism>
<sequence>MRSETRKTMSDTRPLDVAVVENDERRRMASEFMSFIKKDGEEPKTTENGGGTKQ</sequence>
<accession>A0A9I9CW97</accession>
<dbReference type="EnsemblPlants" id="MELO3C009399.2.1">
    <property type="protein sequence ID" value="MELO3C009399.2.1"/>
    <property type="gene ID" value="MELO3C009399.2"/>
</dbReference>
<protein>
    <submittedName>
        <fullName evidence="1">Uncharacterized protein</fullName>
    </submittedName>
</protein>
<dbReference type="Gramene" id="MELO3C009399.2.1">
    <property type="protein sequence ID" value="MELO3C009399.2.1"/>
    <property type="gene ID" value="MELO3C009399.2"/>
</dbReference>
<evidence type="ECO:0000313" key="1">
    <source>
        <dbReference type="EnsemblPlants" id="MELO3C009399.2.1"/>
    </source>
</evidence>